<protein>
    <recommendedName>
        <fullName evidence="3">Pentatricopeptide repeat-containing protein</fullName>
    </recommendedName>
</protein>
<dbReference type="AlphaFoldDB" id="A0A8X8WGW7"/>
<proteinExistence type="predicted"/>
<dbReference type="GO" id="GO:0009742">
    <property type="term" value="P:brassinosteroid mediated signaling pathway"/>
    <property type="evidence" value="ECO:0007669"/>
    <property type="project" value="InterPro"/>
</dbReference>
<reference evidence="1" key="2">
    <citation type="submission" date="2020-08" db="EMBL/GenBank/DDBJ databases">
        <title>Plant Genome Project.</title>
        <authorList>
            <person name="Zhang R.-G."/>
        </authorList>
    </citation>
    <scope>NUCLEOTIDE SEQUENCE</scope>
    <source>
        <strain evidence="1">Huo1</strain>
        <tissue evidence="1">Leaf</tissue>
    </source>
</reference>
<gene>
    <name evidence="1" type="ORF">SASPL_145353</name>
</gene>
<evidence type="ECO:0000313" key="2">
    <source>
        <dbReference type="Proteomes" id="UP000298416"/>
    </source>
</evidence>
<dbReference type="PANTHER" id="PTHR47350">
    <property type="entry name" value="PROTEIN IWS1 HOMOLOG 1"/>
    <property type="match status" value="1"/>
</dbReference>
<dbReference type="GO" id="GO:0032784">
    <property type="term" value="P:regulation of DNA-templated transcription elongation"/>
    <property type="evidence" value="ECO:0007669"/>
    <property type="project" value="InterPro"/>
</dbReference>
<accession>A0A8X8WGW7</accession>
<dbReference type="Gene3D" id="1.20.930.10">
    <property type="entry name" value="Conserved domain common to transcription factors TFIIS, elongin A, CRSP70"/>
    <property type="match status" value="1"/>
</dbReference>
<evidence type="ECO:0008006" key="3">
    <source>
        <dbReference type="Google" id="ProtNLM"/>
    </source>
</evidence>
<dbReference type="InterPro" id="IPR044204">
    <property type="entry name" value="IWS1/2"/>
</dbReference>
<sequence>MHMLLHDGNYRKADKVIQDMRSAGLTLNQNWRYGEKREIIVEYRSSAYALSKTSDGDVLECNKKEIFILNCDRVEEGFDDSSEKILHSSSRFCGVEKVDIDGNLEAHEDDVARELKSVEEKKSIFIIKDKFVHMCVEEEEATPDHGVLTPLKNWLKLLSDGSLPSINVCAAILRIFFDLPISLDQFGQREQLKKNDHGKDIMFLSKPDEMTRSNQKIAQDLHAILFAESGKLVEAKIVFDEMRRKEVKNVKCMETALDGKFLYILLSGGLLKDAYLVVKDNVELIPKPAIKKFAISFMRNGNINLVNDVIKSIHNSNYKIDQDIFHLAISRYIEQPEKKDLLLHLLQWMPAWPRFDLDFISILLKQLKREVSKGSNKCRGAAYLQLSQFTHNSLLEIVQSFLPVDSVDGSIMVQSSCSRSLKNATRKVTVWHDNKLMEISFMNADE</sequence>
<dbReference type="PANTHER" id="PTHR47350:SF4">
    <property type="entry name" value="PROTEIN IWS1 HOMOLOG 1"/>
    <property type="match status" value="1"/>
</dbReference>
<organism evidence="1">
    <name type="scientific">Salvia splendens</name>
    <name type="common">Scarlet sage</name>
    <dbReference type="NCBI Taxonomy" id="180675"/>
    <lineage>
        <taxon>Eukaryota</taxon>
        <taxon>Viridiplantae</taxon>
        <taxon>Streptophyta</taxon>
        <taxon>Embryophyta</taxon>
        <taxon>Tracheophyta</taxon>
        <taxon>Spermatophyta</taxon>
        <taxon>Magnoliopsida</taxon>
        <taxon>eudicotyledons</taxon>
        <taxon>Gunneridae</taxon>
        <taxon>Pentapetalae</taxon>
        <taxon>asterids</taxon>
        <taxon>lamiids</taxon>
        <taxon>Lamiales</taxon>
        <taxon>Lamiaceae</taxon>
        <taxon>Nepetoideae</taxon>
        <taxon>Mentheae</taxon>
        <taxon>Salviinae</taxon>
        <taxon>Salvia</taxon>
        <taxon>Salvia subgen. Calosphace</taxon>
        <taxon>core Calosphace</taxon>
    </lineage>
</organism>
<reference evidence="1" key="1">
    <citation type="submission" date="2018-01" db="EMBL/GenBank/DDBJ databases">
        <authorList>
            <person name="Mao J.F."/>
        </authorList>
    </citation>
    <scope>NUCLEOTIDE SEQUENCE</scope>
    <source>
        <strain evidence="1">Huo1</strain>
        <tissue evidence="1">Leaf</tissue>
    </source>
</reference>
<keyword evidence="2" id="KW-1185">Reference proteome</keyword>
<dbReference type="Proteomes" id="UP000298416">
    <property type="component" value="Unassembled WGS sequence"/>
</dbReference>
<dbReference type="InterPro" id="IPR035441">
    <property type="entry name" value="TFIIS/LEDGF_dom_sf"/>
</dbReference>
<evidence type="ECO:0000313" key="1">
    <source>
        <dbReference type="EMBL" id="KAG6394763.1"/>
    </source>
</evidence>
<name>A0A8X8WGW7_SALSN</name>
<dbReference type="EMBL" id="PNBA02000017">
    <property type="protein sequence ID" value="KAG6394763.1"/>
    <property type="molecule type" value="Genomic_DNA"/>
</dbReference>
<comment type="caution">
    <text evidence="1">The sequence shown here is derived from an EMBL/GenBank/DDBJ whole genome shotgun (WGS) entry which is preliminary data.</text>
</comment>